<gene>
    <name evidence="1" type="ORF">BLGHR1_13925</name>
</gene>
<evidence type="ECO:0000313" key="1">
    <source>
        <dbReference type="EMBL" id="SZF03136.1"/>
    </source>
</evidence>
<organism evidence="1 2">
    <name type="scientific">Blumeria hordei</name>
    <name type="common">Barley powdery mildew</name>
    <name type="synonym">Blumeria graminis f. sp. hordei</name>
    <dbReference type="NCBI Taxonomy" id="2867405"/>
    <lineage>
        <taxon>Eukaryota</taxon>
        <taxon>Fungi</taxon>
        <taxon>Dikarya</taxon>
        <taxon>Ascomycota</taxon>
        <taxon>Pezizomycotina</taxon>
        <taxon>Leotiomycetes</taxon>
        <taxon>Erysiphales</taxon>
        <taxon>Erysiphaceae</taxon>
        <taxon>Blumeria</taxon>
    </lineage>
</organism>
<sequence>MCRLELENPSTKKFTYGTSFVKSRNFKNYRRIKNRKGKVPITEANEPVVSNEVSRIQRPKISTPFSSERILSSTASTRNDLESTCIPYVRSSDLISGNSRMLRFLCLKSQPAISGSATSRNQPVKISEWYDGKKIITTVTWQFKNMRKRKFSAQSQNLSPLKPDKLKKPLFCDGLRVAF</sequence>
<name>A0A383UTQ2_BLUHO</name>
<protein>
    <submittedName>
        <fullName evidence="1">Uncharacterized protein</fullName>
    </submittedName>
</protein>
<dbReference type="EMBL" id="UNSH01000046">
    <property type="protein sequence ID" value="SZF03136.1"/>
    <property type="molecule type" value="Genomic_DNA"/>
</dbReference>
<accession>A0A383UTQ2</accession>
<proteinExistence type="predicted"/>
<reference evidence="1 2" key="1">
    <citation type="submission" date="2017-11" db="EMBL/GenBank/DDBJ databases">
        <authorList>
            <person name="Kracher B."/>
        </authorList>
    </citation>
    <scope>NUCLEOTIDE SEQUENCE [LARGE SCALE GENOMIC DNA]</scope>
    <source>
        <strain evidence="1 2">RACE1</strain>
    </source>
</reference>
<evidence type="ECO:0000313" key="2">
    <source>
        <dbReference type="Proteomes" id="UP000275772"/>
    </source>
</evidence>
<dbReference type="VEuPathDB" id="FungiDB:BLGHR1_13925"/>
<dbReference type="AlphaFoldDB" id="A0A383UTQ2"/>
<dbReference type="Proteomes" id="UP000275772">
    <property type="component" value="Unassembled WGS sequence"/>
</dbReference>